<dbReference type="InterPro" id="IPR039169">
    <property type="entry name" value="Abitram"/>
</dbReference>
<organism evidence="5">
    <name type="scientific">Dunaliella tertiolecta</name>
    <name type="common">Green alga</name>
    <dbReference type="NCBI Taxonomy" id="3047"/>
    <lineage>
        <taxon>Eukaryota</taxon>
        <taxon>Viridiplantae</taxon>
        <taxon>Chlorophyta</taxon>
        <taxon>core chlorophytes</taxon>
        <taxon>Chlorophyceae</taxon>
        <taxon>CS clade</taxon>
        <taxon>Chlamydomonadales</taxon>
        <taxon>Dunaliellaceae</taxon>
        <taxon>Dunaliella</taxon>
    </lineage>
</organism>
<feature type="compositionally biased region" description="Low complexity" evidence="4">
    <location>
        <begin position="196"/>
        <end position="217"/>
    </location>
</feature>
<evidence type="ECO:0000256" key="2">
    <source>
        <dbReference type="ARBA" id="ARBA00019325"/>
    </source>
</evidence>
<reference evidence="5" key="1">
    <citation type="submission" date="2021-01" db="EMBL/GenBank/DDBJ databases">
        <authorList>
            <person name="Corre E."/>
            <person name="Pelletier E."/>
            <person name="Niang G."/>
            <person name="Scheremetjew M."/>
            <person name="Finn R."/>
            <person name="Kale V."/>
            <person name="Holt S."/>
            <person name="Cochrane G."/>
            <person name="Meng A."/>
            <person name="Brown T."/>
            <person name="Cohen L."/>
        </authorList>
    </citation>
    <scope>NUCLEOTIDE SEQUENCE</scope>
    <source>
        <strain evidence="5">CCMP1320</strain>
    </source>
</reference>
<dbReference type="Gene3D" id="2.40.50.100">
    <property type="match status" value="1"/>
</dbReference>
<comment type="similarity">
    <text evidence="1">Belongs to the ABITRAM family.</text>
</comment>
<evidence type="ECO:0000256" key="1">
    <source>
        <dbReference type="ARBA" id="ARBA00010764"/>
    </source>
</evidence>
<evidence type="ECO:0000256" key="4">
    <source>
        <dbReference type="SAM" id="MobiDB-lite"/>
    </source>
</evidence>
<feature type="compositionally biased region" description="Polar residues" evidence="4">
    <location>
        <begin position="76"/>
        <end position="88"/>
    </location>
</feature>
<feature type="compositionally biased region" description="Low complexity" evidence="4">
    <location>
        <begin position="172"/>
        <end position="187"/>
    </location>
</feature>
<name>A0A7S3VII7_DUNTE</name>
<dbReference type="SUPFAM" id="SSF51230">
    <property type="entry name" value="Single hybrid motif"/>
    <property type="match status" value="1"/>
</dbReference>
<dbReference type="Pfam" id="PF01597">
    <property type="entry name" value="GCV_H"/>
    <property type="match status" value="1"/>
</dbReference>
<dbReference type="InterPro" id="IPR033753">
    <property type="entry name" value="GCV_H/Fam206"/>
</dbReference>
<feature type="compositionally biased region" description="Low complexity" evidence="4">
    <location>
        <begin position="114"/>
        <end position="129"/>
    </location>
</feature>
<sequence>MEEEELEEAIVNEWMERVHELPEQPLSVAESKFVRLFALDVGGQQGHDQYVYLVPNGLAIVGLAPSHILLHNSTHTSAATEHQQQQIQGGIAPREGGQHVAATEVDVQREQEKQAGQGVGTVAQGEGQTSTADGDGAHLQGQNTNPGQSSQQSHQQDGGSCPNGQQQPIQHQSLSSNSPQEQQLQQQHGNDRSISQQQQEQQRQQQQQQHECQAEDQQQNKRFKHAPAPKPRNPLPFTAEQLAAVNFDIGKRTAAQKQSGKKKTQGTVLDANSVLCKLEGGNGTHVPVRAVAPGKLLEVNQRLQQTPSLILTRPLREGYIAILFPSDSQRAALVKSLLSAEQYLQIKGLTSKDLSQ</sequence>
<evidence type="ECO:0000313" key="5">
    <source>
        <dbReference type="EMBL" id="CAE0487898.1"/>
    </source>
</evidence>
<protein>
    <recommendedName>
        <fullName evidence="2">Protein Abitram</fullName>
    </recommendedName>
    <alternativeName>
        <fullName evidence="3">Actin-binding transcription modulator</fullName>
    </alternativeName>
</protein>
<feature type="compositionally biased region" description="Low complexity" evidence="4">
    <location>
        <begin position="147"/>
        <end position="160"/>
    </location>
</feature>
<dbReference type="AlphaFoldDB" id="A0A7S3VII7"/>
<accession>A0A7S3VII7</accession>
<feature type="region of interest" description="Disordered" evidence="4">
    <location>
        <begin position="76"/>
        <end position="235"/>
    </location>
</feature>
<dbReference type="EMBL" id="HBIP01005845">
    <property type="protein sequence ID" value="CAE0487898.1"/>
    <property type="molecule type" value="Transcribed_RNA"/>
</dbReference>
<feature type="compositionally biased region" description="Polar residues" evidence="4">
    <location>
        <begin position="162"/>
        <end position="171"/>
    </location>
</feature>
<gene>
    <name evidence="5" type="ORF">DTER00134_LOCUS2948</name>
</gene>
<dbReference type="PANTHER" id="PTHR13651">
    <property type="entry name" value="PROTEIN ABITRAM"/>
    <property type="match status" value="1"/>
</dbReference>
<dbReference type="PANTHER" id="PTHR13651:SF0">
    <property type="entry name" value="PROTEIN ABITRAM"/>
    <property type="match status" value="1"/>
</dbReference>
<dbReference type="GO" id="GO:0005634">
    <property type="term" value="C:nucleus"/>
    <property type="evidence" value="ECO:0007669"/>
    <property type="project" value="TreeGrafter"/>
</dbReference>
<evidence type="ECO:0000256" key="3">
    <source>
        <dbReference type="ARBA" id="ARBA00030463"/>
    </source>
</evidence>
<proteinExistence type="inferred from homology"/>
<dbReference type="InterPro" id="IPR011053">
    <property type="entry name" value="Single_hybrid_motif"/>
</dbReference>